<dbReference type="PANTHER" id="PTHR47534:SF3">
    <property type="entry name" value="ALCOHOL DEHYDROGENASE-LIKE C-TERMINAL DOMAIN-CONTAINING PROTEIN"/>
    <property type="match status" value="1"/>
</dbReference>
<reference evidence="2 3" key="1">
    <citation type="submission" date="2019-06" db="EMBL/GenBank/DDBJ databases">
        <title>Draft genome sequence of the filamentous fungus Phialemoniopsis curvata isolated from diesel fuel.</title>
        <authorList>
            <person name="Varaljay V.A."/>
            <person name="Lyon W.J."/>
            <person name="Crouch A.L."/>
            <person name="Drake C.E."/>
            <person name="Hollomon J.M."/>
            <person name="Nadeau L.J."/>
            <person name="Nunn H.S."/>
            <person name="Stevenson B.S."/>
            <person name="Bojanowski C.L."/>
            <person name="Crookes-Goodson W.J."/>
        </authorList>
    </citation>
    <scope>NUCLEOTIDE SEQUENCE [LARGE SCALE GENOMIC DNA]</scope>
    <source>
        <strain evidence="2 3">D216</strain>
    </source>
</reference>
<dbReference type="InterPro" id="IPR036291">
    <property type="entry name" value="NAD(P)-bd_dom_sf"/>
</dbReference>
<dbReference type="Gene3D" id="3.40.50.720">
    <property type="entry name" value="NAD(P)-binding Rossmann-like Domain"/>
    <property type="match status" value="1"/>
</dbReference>
<gene>
    <name evidence="2" type="ORF">E0L32_006989</name>
</gene>
<dbReference type="OrthoDB" id="2898509at2759"/>
<name>A0A507AQT1_9PEZI</name>
<accession>A0A507AQT1</accession>
<dbReference type="EMBL" id="SKBQ01000041">
    <property type="protein sequence ID" value="TPX12342.1"/>
    <property type="molecule type" value="Genomic_DNA"/>
</dbReference>
<dbReference type="SUPFAM" id="SSF51735">
    <property type="entry name" value="NAD(P)-binding Rossmann-fold domains"/>
    <property type="match status" value="1"/>
</dbReference>
<dbReference type="AlphaFoldDB" id="A0A507AQT1"/>
<evidence type="ECO:0000313" key="2">
    <source>
        <dbReference type="EMBL" id="TPX12342.1"/>
    </source>
</evidence>
<dbReference type="InParanoid" id="A0A507AQT1"/>
<dbReference type="Proteomes" id="UP000319257">
    <property type="component" value="Unassembled WGS sequence"/>
</dbReference>
<dbReference type="RefSeq" id="XP_030994053.1">
    <property type="nucleotide sequence ID" value="XM_031141684.1"/>
</dbReference>
<evidence type="ECO:0000256" key="1">
    <source>
        <dbReference type="ARBA" id="ARBA00023002"/>
    </source>
</evidence>
<organism evidence="2 3">
    <name type="scientific">Thyridium curvatum</name>
    <dbReference type="NCBI Taxonomy" id="1093900"/>
    <lineage>
        <taxon>Eukaryota</taxon>
        <taxon>Fungi</taxon>
        <taxon>Dikarya</taxon>
        <taxon>Ascomycota</taxon>
        <taxon>Pezizomycotina</taxon>
        <taxon>Sordariomycetes</taxon>
        <taxon>Sordariomycetidae</taxon>
        <taxon>Thyridiales</taxon>
        <taxon>Thyridiaceae</taxon>
        <taxon>Thyridium</taxon>
    </lineage>
</organism>
<comment type="caution">
    <text evidence="2">The sequence shown here is derived from an EMBL/GenBank/DDBJ whole genome shotgun (WGS) entry which is preliminary data.</text>
</comment>
<dbReference type="InterPro" id="IPR052228">
    <property type="entry name" value="Sec_Metab_Biosynth_Oxidored"/>
</dbReference>
<dbReference type="GO" id="GO:0016491">
    <property type="term" value="F:oxidoreductase activity"/>
    <property type="evidence" value="ECO:0007669"/>
    <property type="project" value="UniProtKB-KW"/>
</dbReference>
<proteinExistence type="predicted"/>
<evidence type="ECO:0000313" key="3">
    <source>
        <dbReference type="Proteomes" id="UP000319257"/>
    </source>
</evidence>
<keyword evidence="3" id="KW-1185">Reference proteome</keyword>
<dbReference type="InterPro" id="IPR002347">
    <property type="entry name" value="SDR_fam"/>
</dbReference>
<protein>
    <submittedName>
        <fullName evidence="2">Uncharacterized protein</fullName>
    </submittedName>
</protein>
<dbReference type="PANTHER" id="PTHR47534">
    <property type="entry name" value="YALI0E05731P"/>
    <property type="match status" value="1"/>
</dbReference>
<dbReference type="Pfam" id="PF00106">
    <property type="entry name" value="adh_short"/>
    <property type="match status" value="1"/>
</dbReference>
<sequence length="329" mass="35671">MVALSTVQASNALIKTALPAGLVAIFVGATSGIGEVSVKTFAKYANKPRVYIVGRSQDAADRILAECYRLNPRGEFHFIRSDVGLIRNVDKLCAEINGKEKSLNLLFLSAGQPSLDRAQTPEKLHLIAALNYYSRIRIITNLLPLLQRASSLRRIVTVGGGTKEGELDLSDLQANKVPLPEIRGHLTSLVTLGLEAVARTVPDISIVHDYPGTVKTPFLDHMPEDMLKNVEFVPLDECGERHVYLATSAEYPPRDGTEAGVPLQTGAQVSMGSNGEVGSGLYSIDQDGESASLETLKLLADMRNEGIVDRVWEHTDGEFKRILGADAQP</sequence>
<keyword evidence="1" id="KW-0560">Oxidoreductase</keyword>
<dbReference type="STRING" id="1093900.A0A507AQT1"/>
<dbReference type="GeneID" id="41974436"/>